<dbReference type="InterPro" id="IPR018359">
    <property type="entry name" value="Bromodomain_CS"/>
</dbReference>
<feature type="domain" description="Bromo" evidence="5">
    <location>
        <begin position="1094"/>
        <end position="1201"/>
    </location>
</feature>
<dbReference type="Gene3D" id="1.20.920.10">
    <property type="entry name" value="Bromodomain-like"/>
    <property type="match status" value="2"/>
</dbReference>
<protein>
    <recommendedName>
        <fullName evidence="5">Bromo domain-containing protein</fullName>
    </recommendedName>
</protein>
<dbReference type="Proteomes" id="UP001154078">
    <property type="component" value="Chromosome 3"/>
</dbReference>
<dbReference type="CDD" id="cd00200">
    <property type="entry name" value="WD40"/>
    <property type="match status" value="1"/>
</dbReference>
<feature type="compositionally biased region" description="Acidic residues" evidence="4">
    <location>
        <begin position="1546"/>
        <end position="1561"/>
    </location>
</feature>
<dbReference type="InterPro" id="IPR001680">
    <property type="entry name" value="WD40_rpt"/>
</dbReference>
<dbReference type="Pfam" id="PF25313">
    <property type="entry name" value="BRWD_AD"/>
    <property type="match status" value="1"/>
</dbReference>
<dbReference type="SMART" id="SM00297">
    <property type="entry name" value="BROMO"/>
    <property type="match status" value="2"/>
</dbReference>
<dbReference type="SMART" id="SM00320">
    <property type="entry name" value="WD40"/>
    <property type="match status" value="8"/>
</dbReference>
<dbReference type="GO" id="GO:0005634">
    <property type="term" value="C:nucleus"/>
    <property type="evidence" value="ECO:0007669"/>
    <property type="project" value="TreeGrafter"/>
</dbReference>
<dbReference type="PANTHER" id="PTHR16266">
    <property type="entry name" value="WD REPEAT DOMAIN 9"/>
    <property type="match status" value="1"/>
</dbReference>
<dbReference type="Pfam" id="PF25437">
    <property type="entry name" value="BRWD1_N"/>
    <property type="match status" value="1"/>
</dbReference>
<dbReference type="Pfam" id="PF00439">
    <property type="entry name" value="Bromodomain"/>
    <property type="match status" value="2"/>
</dbReference>
<dbReference type="InterPro" id="IPR052060">
    <property type="entry name" value="Bromo_WD_repeat"/>
</dbReference>
<dbReference type="Gene3D" id="2.130.10.10">
    <property type="entry name" value="YVTN repeat-like/Quinoprotein amine dehydrogenase"/>
    <property type="match status" value="3"/>
</dbReference>
<keyword evidence="2" id="KW-0677">Repeat</keyword>
<dbReference type="InterPro" id="IPR036322">
    <property type="entry name" value="WD40_repeat_dom_sf"/>
</dbReference>
<dbReference type="Pfam" id="PF00400">
    <property type="entry name" value="WD40"/>
    <property type="match status" value="6"/>
</dbReference>
<organism evidence="6 7">
    <name type="scientific">Brassicogethes aeneus</name>
    <name type="common">Rape pollen beetle</name>
    <name type="synonym">Meligethes aeneus</name>
    <dbReference type="NCBI Taxonomy" id="1431903"/>
    <lineage>
        <taxon>Eukaryota</taxon>
        <taxon>Metazoa</taxon>
        <taxon>Ecdysozoa</taxon>
        <taxon>Arthropoda</taxon>
        <taxon>Hexapoda</taxon>
        <taxon>Insecta</taxon>
        <taxon>Pterygota</taxon>
        <taxon>Neoptera</taxon>
        <taxon>Endopterygota</taxon>
        <taxon>Coleoptera</taxon>
        <taxon>Polyphaga</taxon>
        <taxon>Cucujiformia</taxon>
        <taxon>Nitidulidae</taxon>
        <taxon>Meligethinae</taxon>
        <taxon>Brassicogethes</taxon>
    </lineage>
</organism>
<evidence type="ECO:0000313" key="7">
    <source>
        <dbReference type="Proteomes" id="UP001154078"/>
    </source>
</evidence>
<dbReference type="FunFam" id="1.20.920.10:FF:000044">
    <property type="entry name" value="Bromodomain and WD repeat domain-containing 1"/>
    <property type="match status" value="1"/>
</dbReference>
<keyword evidence="1" id="KW-0853">WD repeat</keyword>
<sequence length="1599" mass="183386">MDKTDKQRLAQTADLYFLIKKFLTAGPLKKTLQVLNEELEEHRILPKRMDWEGNEHERTVEDMERQFPHIKPDFLLQLACQATNTYGTSIDKSSITSLLSAKFKDISNIKNLNNFRQYQKYVSRYHGVPVHDIKLSFNILNGLRGREISGPFSRQRTINPSLYSAMQIQRTTLGHLSAVYCLLFDYSGKFIITGADDLLIKLWSANTGRLIAAFRGASSEITDIAINLENNMLAAGSIDRVLRVWNLQSGAPIAVLTGHTGSITSVNFCPTACWGVRYLISTSSDGSIAFWTYEHENGKVNFRNTPIMYQEKIRPGQAQMICSSFSPGGTFLATGSADHHVRVYYMKGDEGPIRIVETEAHTDRVDSIQWAHSGLKFLSGSKDGTAIIWMFERQQWKTVCLNMTMKLSTCKKSSEDCSKKLKVTMVAWNLYDDWVITAVSDYSLKVWSLNGELVKVLTGHTDEIYVVESHPHDTNVFLSAGHDGQLFVWDINKGEIVFRFFNSIESQGYGAIFDAKWSPDGHVFSASDSHGHILTFGFGNGSTFFEQLPKELFFHTDYRPLVRDANHYVLDEQTQVPPHLMPPPFLVDIDGNPYPPMLQRLVPGRENCRTEQLVPNIVIGNEGTQEVIQDFEIPPQVLANEEENRGNVSALRLVRRSRDMERLRNSTTGDWQSDPNIEWKRNILIPPLRPALMQKFKHYRECMKDNEVEEYQKQLKLRPHMISTGTSSNIKSADKKKNKKYPVRTNRSEQPVEEPGPPEPVTSSDNDEDSECSGYSDWMAEEGVNLEPPKRSKRRQIHVSISDKDNDNDDDDDDDRESLRLPSTSTGTGTRKRRAREAKENHKLNRGDDEEDDFESEPPRPSTSTSVPKISKKTTEQYRLSEWLSETIPRKSPYYPQMGDEIVYFIEGHQLYLNAVRNKNAYEINTKDLPWNKMPIRDHEFVKVIGIQYEIKPPRLCCLRLALLDEEARMTGKIFTVKYHDMPDVLDFFVLKQTYCTAISRNWTIGDKFRCMIDDGWWIGEIIDKSPASDLFPNSSFLCYGIKWQNGEQERMSPWDFEPIDDNRMPTNENEALPVMQEELDAILYKHVPEDWSNNDQDEVCKYILDGLTKVMQLAIAEPFLVPVDLSIYPTYAMIIEYPIDLSTIKARFENNFYRRLTAAQFDIRYLATNAEKFNERHSVIVKRARILTELCLRIVKNCTGYVDVQTIYHQLVDTYDSSDTEDEVEITPSSSRTLRSLPNRTLKDSGDWKNEAKNLIDAVWEAEDSIPFRTPVNLLKYPDYKQVIKNPMDLGTVKDNFLNDRYNIPQEFSKDMKLIFQNSRTYNTNKRSRIYVMTVRLAAIFEEHMSKIIENWKIAKKREKLETDLNTGDESSSSSSGSSKSVKSENLPLMRGRKKIDTSGEGSESEDVPLESLKTASRNQTETDSTSTSQEPVAGPYQEEKGEEAPVDIEGHSSNASEDEYKPEAPAPRRKRYRSSSEEEEEEEEFIQEEESSESDTYTRRKRTVRKRPVRKKPNNQSSDDYEDDSDASVEANHRSKRQRKPTSSEDDSDSDTADSDSDDEKPLRTVRKNKTNGYFSTVSSRGRVRKLTPRAIALMKK</sequence>
<feature type="region of interest" description="Disordered" evidence="4">
    <location>
        <begin position="716"/>
        <end position="872"/>
    </location>
</feature>
<dbReference type="InterPro" id="IPR015943">
    <property type="entry name" value="WD40/YVTN_repeat-like_dom_sf"/>
</dbReference>
<dbReference type="CDD" id="cd05529">
    <property type="entry name" value="Bromo_WDR9_I_like"/>
    <property type="match status" value="1"/>
</dbReference>
<feature type="compositionally biased region" description="Low complexity" evidence="4">
    <location>
        <begin position="1421"/>
        <end position="1432"/>
    </location>
</feature>
<dbReference type="FunFam" id="2.130.10.10:FF:000997">
    <property type="entry name" value="AGAP002030-PA-like protein"/>
    <property type="match status" value="1"/>
</dbReference>
<name>A0A9P0B1J5_BRAAE</name>
<dbReference type="GO" id="GO:0007010">
    <property type="term" value="P:cytoskeleton organization"/>
    <property type="evidence" value="ECO:0007669"/>
    <property type="project" value="TreeGrafter"/>
</dbReference>
<dbReference type="InterPro" id="IPR057451">
    <property type="entry name" value="BRWD/PHIP_AD"/>
</dbReference>
<dbReference type="SUPFAM" id="SSF50978">
    <property type="entry name" value="WD40 repeat-like"/>
    <property type="match status" value="1"/>
</dbReference>
<feature type="region of interest" description="Disordered" evidence="4">
    <location>
        <begin position="1365"/>
        <end position="1584"/>
    </location>
</feature>
<keyword evidence="7" id="KW-1185">Reference proteome</keyword>
<proteinExistence type="predicted"/>
<keyword evidence="3" id="KW-0103">Bromodomain</keyword>
<dbReference type="EMBL" id="OV121134">
    <property type="protein sequence ID" value="CAH0552741.1"/>
    <property type="molecule type" value="Genomic_DNA"/>
</dbReference>
<dbReference type="InterPro" id="IPR019775">
    <property type="entry name" value="WD40_repeat_CS"/>
</dbReference>
<feature type="compositionally biased region" description="Low complexity" evidence="4">
    <location>
        <begin position="1372"/>
        <end position="1382"/>
    </location>
</feature>
<gene>
    <name evidence="6" type="ORF">MELIAE_LOCUS4902</name>
</gene>
<evidence type="ECO:0000256" key="4">
    <source>
        <dbReference type="SAM" id="MobiDB-lite"/>
    </source>
</evidence>
<dbReference type="InterPro" id="IPR057452">
    <property type="entry name" value="BRWD/PHIP_N"/>
</dbReference>
<evidence type="ECO:0000256" key="2">
    <source>
        <dbReference type="ARBA" id="ARBA00022737"/>
    </source>
</evidence>
<feature type="compositionally biased region" description="Acidic residues" evidence="4">
    <location>
        <begin position="1479"/>
        <end position="1495"/>
    </location>
</feature>
<dbReference type="FunFam" id="1.20.920.10:FF:000066">
    <property type="entry name" value="Transcription initiation factor TFIID subunit 1"/>
    <property type="match status" value="1"/>
</dbReference>
<dbReference type="PROSITE" id="PS00678">
    <property type="entry name" value="WD_REPEATS_1"/>
    <property type="match status" value="1"/>
</dbReference>
<evidence type="ECO:0000259" key="5">
    <source>
        <dbReference type="SMART" id="SM00297"/>
    </source>
</evidence>
<feature type="compositionally biased region" description="Basic and acidic residues" evidence="4">
    <location>
        <begin position="837"/>
        <end position="847"/>
    </location>
</feature>
<dbReference type="PRINTS" id="PR00503">
    <property type="entry name" value="BROMODOMAIN"/>
</dbReference>
<evidence type="ECO:0000256" key="3">
    <source>
        <dbReference type="ARBA" id="ARBA00023117"/>
    </source>
</evidence>
<dbReference type="PROSITE" id="PS00633">
    <property type="entry name" value="BROMODOMAIN_1"/>
    <property type="match status" value="1"/>
</dbReference>
<feature type="compositionally biased region" description="Polar residues" evidence="4">
    <location>
        <begin position="1573"/>
        <end position="1582"/>
    </location>
</feature>
<dbReference type="OrthoDB" id="10265743at2759"/>
<dbReference type="InterPro" id="IPR001487">
    <property type="entry name" value="Bromodomain"/>
</dbReference>
<feature type="compositionally biased region" description="Basic residues" evidence="4">
    <location>
        <begin position="1501"/>
        <end position="1515"/>
    </location>
</feature>
<dbReference type="GO" id="GO:0006357">
    <property type="term" value="P:regulation of transcription by RNA polymerase II"/>
    <property type="evidence" value="ECO:0007669"/>
    <property type="project" value="TreeGrafter"/>
</dbReference>
<accession>A0A9P0B1J5</accession>
<dbReference type="PANTHER" id="PTHR16266:SF17">
    <property type="entry name" value="BRWD3"/>
    <property type="match status" value="1"/>
</dbReference>
<dbReference type="SUPFAM" id="SSF47370">
    <property type="entry name" value="Bromodomain"/>
    <property type="match status" value="2"/>
</dbReference>
<dbReference type="InterPro" id="IPR036427">
    <property type="entry name" value="Bromodomain-like_sf"/>
</dbReference>
<feature type="domain" description="Bromo" evidence="5">
    <location>
        <begin position="1246"/>
        <end position="1351"/>
    </location>
</feature>
<evidence type="ECO:0000256" key="1">
    <source>
        <dbReference type="ARBA" id="ARBA00022574"/>
    </source>
</evidence>
<dbReference type="GO" id="GO:0008360">
    <property type="term" value="P:regulation of cell shape"/>
    <property type="evidence" value="ECO:0007669"/>
    <property type="project" value="TreeGrafter"/>
</dbReference>
<evidence type="ECO:0000313" key="6">
    <source>
        <dbReference type="EMBL" id="CAH0552741.1"/>
    </source>
</evidence>
<feature type="compositionally biased region" description="Acidic residues" evidence="4">
    <location>
        <begin position="806"/>
        <end position="816"/>
    </location>
</feature>
<reference evidence="6" key="1">
    <citation type="submission" date="2021-12" db="EMBL/GenBank/DDBJ databases">
        <authorList>
            <person name="King R."/>
        </authorList>
    </citation>
    <scope>NUCLEOTIDE SEQUENCE</scope>
</reference>